<sequence>MRNSRTNAQDAALNSTDHRFPWKWRLDDLKDVPKNGKTVFSCFSCGGGSSMGYKLAGYTVLGNCEIDLEMMKLYRRNHHPKYPYLMDIREFNQLQVYPEELRHLDILDGSPPCSVFSTAGDREKAWGKEKAFREGQKKQRLDDLFLHFIRTAEILKPKAVIAENVSGLLKGNARGYVNELLKAFKAAGYATQIFLLDAHTMGVPQRRRRVFFIAHRNDLDLPKLKLDFHEKPIRFGEVRSEHGIPYQKALMTELVAKRKKGDTCFADISIRERGKLSMFNNAIVEDCRVAPTNTACAIVTRFCDGEKYSVHDYVATQTFPEDYDFMDQEVNYVCGMSVPPVMMANIASEVYRQWLKYV</sequence>
<reference evidence="6" key="1">
    <citation type="journal article" date="2021" name="Proc. Natl. Acad. Sci. U.S.A.">
        <title>A Catalog of Tens of Thousands of Viruses from Human Metagenomes Reveals Hidden Associations with Chronic Diseases.</title>
        <authorList>
            <person name="Tisza M.J."/>
            <person name="Buck C.B."/>
        </authorList>
    </citation>
    <scope>NUCLEOTIDE SEQUENCE</scope>
    <source>
        <strain evidence="6">CtTBd21</strain>
    </source>
</reference>
<dbReference type="EC" id="2.1.1.37" evidence="1"/>
<evidence type="ECO:0000256" key="5">
    <source>
        <dbReference type="PROSITE-ProRule" id="PRU01016"/>
    </source>
</evidence>
<keyword evidence="4 5" id="KW-0949">S-adenosyl-L-methionine</keyword>
<dbReference type="GO" id="GO:0032259">
    <property type="term" value="P:methylation"/>
    <property type="evidence" value="ECO:0007669"/>
    <property type="project" value="UniProtKB-KW"/>
</dbReference>
<dbReference type="InterPro" id="IPR050390">
    <property type="entry name" value="C5-Methyltransferase"/>
</dbReference>
<feature type="active site" evidence="5">
    <location>
        <position position="113"/>
    </location>
</feature>
<name>A0A8S5Q640_9CAUD</name>
<comment type="similarity">
    <text evidence="5">Belongs to the class I-like SAM-binding methyltransferase superfamily. C5-methyltransferase family.</text>
</comment>
<evidence type="ECO:0000256" key="2">
    <source>
        <dbReference type="ARBA" id="ARBA00022603"/>
    </source>
</evidence>
<evidence type="ECO:0000256" key="1">
    <source>
        <dbReference type="ARBA" id="ARBA00011975"/>
    </source>
</evidence>
<dbReference type="InterPro" id="IPR029063">
    <property type="entry name" value="SAM-dependent_MTases_sf"/>
</dbReference>
<keyword evidence="2 5" id="KW-0489">Methyltransferase</keyword>
<dbReference type="InterPro" id="IPR001525">
    <property type="entry name" value="C5_MeTfrase"/>
</dbReference>
<dbReference type="GO" id="GO:0003886">
    <property type="term" value="F:DNA (cytosine-5-)-methyltransferase activity"/>
    <property type="evidence" value="ECO:0007669"/>
    <property type="project" value="UniProtKB-EC"/>
</dbReference>
<protein>
    <recommendedName>
        <fullName evidence="1">DNA (cytosine-5-)-methyltransferase</fullName>
        <ecNumber evidence="1">2.1.1.37</ecNumber>
    </recommendedName>
</protein>
<dbReference type="Gene3D" id="3.40.50.150">
    <property type="entry name" value="Vaccinia Virus protein VP39"/>
    <property type="match status" value="1"/>
</dbReference>
<dbReference type="EMBL" id="BK015593">
    <property type="protein sequence ID" value="DAE14783.1"/>
    <property type="molecule type" value="Genomic_DNA"/>
</dbReference>
<organism evidence="6">
    <name type="scientific">Siphoviridae sp. ctTBd21</name>
    <dbReference type="NCBI Taxonomy" id="2825516"/>
    <lineage>
        <taxon>Viruses</taxon>
        <taxon>Duplodnaviria</taxon>
        <taxon>Heunggongvirae</taxon>
        <taxon>Uroviricota</taxon>
        <taxon>Caudoviricetes</taxon>
    </lineage>
</organism>
<dbReference type="PROSITE" id="PS51679">
    <property type="entry name" value="SAM_MT_C5"/>
    <property type="match status" value="1"/>
</dbReference>
<evidence type="ECO:0000256" key="3">
    <source>
        <dbReference type="ARBA" id="ARBA00022679"/>
    </source>
</evidence>
<keyword evidence="3 5" id="KW-0808">Transferase</keyword>
<dbReference type="PANTHER" id="PTHR10629:SF52">
    <property type="entry name" value="DNA (CYTOSINE-5)-METHYLTRANSFERASE 1"/>
    <property type="match status" value="1"/>
</dbReference>
<dbReference type="SUPFAM" id="SSF53335">
    <property type="entry name" value="S-adenosyl-L-methionine-dependent methyltransferases"/>
    <property type="match status" value="1"/>
</dbReference>
<dbReference type="GO" id="GO:0003677">
    <property type="term" value="F:DNA binding"/>
    <property type="evidence" value="ECO:0007669"/>
    <property type="project" value="TreeGrafter"/>
</dbReference>
<dbReference type="PRINTS" id="PR00105">
    <property type="entry name" value="C5METTRFRASE"/>
</dbReference>
<accession>A0A8S5Q640</accession>
<dbReference type="Pfam" id="PF00145">
    <property type="entry name" value="DNA_methylase"/>
    <property type="match status" value="1"/>
</dbReference>
<evidence type="ECO:0000313" key="6">
    <source>
        <dbReference type="EMBL" id="DAE14783.1"/>
    </source>
</evidence>
<evidence type="ECO:0000256" key="4">
    <source>
        <dbReference type="ARBA" id="ARBA00022691"/>
    </source>
</evidence>
<dbReference type="GO" id="GO:0044027">
    <property type="term" value="P:negative regulation of gene expression via chromosomal CpG island methylation"/>
    <property type="evidence" value="ECO:0007669"/>
    <property type="project" value="TreeGrafter"/>
</dbReference>
<dbReference type="PANTHER" id="PTHR10629">
    <property type="entry name" value="CYTOSINE-SPECIFIC METHYLTRANSFERASE"/>
    <property type="match status" value="1"/>
</dbReference>
<proteinExistence type="inferred from homology"/>
<dbReference type="Gene3D" id="3.90.120.10">
    <property type="entry name" value="DNA Methylase, subunit A, domain 2"/>
    <property type="match status" value="1"/>
</dbReference>